<dbReference type="CDD" id="cd01026">
    <property type="entry name" value="TOPRIM_OLD"/>
    <property type="match status" value="1"/>
</dbReference>
<gene>
    <name evidence="3" type="ORF">SAMN04489760_1373</name>
</gene>
<evidence type="ECO:0000313" key="3">
    <source>
        <dbReference type="EMBL" id="SEM70875.1"/>
    </source>
</evidence>
<keyword evidence="4" id="KW-1185">Reference proteome</keyword>
<dbReference type="Proteomes" id="UP000198744">
    <property type="component" value="Unassembled WGS sequence"/>
</dbReference>
<dbReference type="InterPro" id="IPR041685">
    <property type="entry name" value="AAA_GajA/Old/RecF-like"/>
</dbReference>
<name>A0A1H8AJD6_9BACT</name>
<evidence type="ECO:0000259" key="1">
    <source>
        <dbReference type="Pfam" id="PF13175"/>
    </source>
</evidence>
<dbReference type="Pfam" id="PF13175">
    <property type="entry name" value="AAA_15"/>
    <property type="match status" value="1"/>
</dbReference>
<dbReference type="PANTHER" id="PTHR43581:SF2">
    <property type="entry name" value="EXCINUCLEASE ATPASE SUBUNIT"/>
    <property type="match status" value="1"/>
</dbReference>
<dbReference type="Gene3D" id="3.40.50.300">
    <property type="entry name" value="P-loop containing nucleotide triphosphate hydrolases"/>
    <property type="match status" value="1"/>
</dbReference>
<evidence type="ECO:0000313" key="4">
    <source>
        <dbReference type="Proteomes" id="UP000198744"/>
    </source>
</evidence>
<proteinExistence type="predicted"/>
<dbReference type="EMBL" id="FOBS01000037">
    <property type="protein sequence ID" value="SEM70875.1"/>
    <property type="molecule type" value="Genomic_DNA"/>
</dbReference>
<dbReference type="InterPro" id="IPR027417">
    <property type="entry name" value="P-loop_NTPase"/>
</dbReference>
<dbReference type="SUPFAM" id="SSF52540">
    <property type="entry name" value="P-loop containing nucleoside triphosphate hydrolases"/>
    <property type="match status" value="1"/>
</dbReference>
<accession>A0A1H8AJD6</accession>
<dbReference type="InterPro" id="IPR051396">
    <property type="entry name" value="Bact_Antivir_Def_Nuclease"/>
</dbReference>
<dbReference type="STRING" id="43775.SAMN04489760_1373"/>
<reference evidence="3 4" key="1">
    <citation type="submission" date="2016-10" db="EMBL/GenBank/DDBJ databases">
        <authorList>
            <person name="de Groot N.N."/>
        </authorList>
    </citation>
    <scope>NUCLEOTIDE SEQUENCE [LARGE SCALE GENOMIC DNA]</scope>
    <source>
        <strain evidence="3 4">DSM 8423</strain>
    </source>
</reference>
<protein>
    <submittedName>
        <fullName evidence="3">AAA domain-containing protein, putative AbiEii toxin, Type IV TA system</fullName>
    </submittedName>
</protein>
<feature type="domain" description="OLD protein-like TOPRIM" evidence="2">
    <location>
        <begin position="146"/>
        <end position="209"/>
    </location>
</feature>
<evidence type="ECO:0000259" key="2">
    <source>
        <dbReference type="Pfam" id="PF20469"/>
    </source>
</evidence>
<dbReference type="Pfam" id="PF20469">
    <property type="entry name" value="OLD-like_TOPRIM"/>
    <property type="match status" value="1"/>
</dbReference>
<dbReference type="InterPro" id="IPR034139">
    <property type="entry name" value="TOPRIM_OLD"/>
</dbReference>
<dbReference type="PANTHER" id="PTHR43581">
    <property type="entry name" value="ATP/GTP PHOSPHATASE"/>
    <property type="match status" value="1"/>
</dbReference>
<feature type="domain" description="Endonuclease GajA/Old nuclease/RecF-like AAA" evidence="1">
    <location>
        <begin position="12"/>
        <end position="91"/>
    </location>
</feature>
<organism evidence="3 4">
    <name type="scientific">Syntrophus gentianae</name>
    <dbReference type="NCBI Taxonomy" id="43775"/>
    <lineage>
        <taxon>Bacteria</taxon>
        <taxon>Pseudomonadati</taxon>
        <taxon>Thermodesulfobacteriota</taxon>
        <taxon>Syntrophia</taxon>
        <taxon>Syntrophales</taxon>
        <taxon>Syntrophaceae</taxon>
        <taxon>Syntrophus</taxon>
    </lineage>
</organism>
<dbReference type="AlphaFoldDB" id="A0A1H8AJD6"/>
<sequence length="316" mass="35297">MGPENGYLSTIGRQGSGARRTLLWTAIKLLADSGPKKKPDTVQRPHVLLLDEPELCLHPGTVRKACDLLYSLPNTTGNWQVMVTTHSPCFVDFSREHTSIVRVERQPNGKVVGTTIFRPNQANFDDNDREQLKLLNLCDPYVAEFFFGGKTIVVEGDTEYAAFKYIIGQTPQEYDDVHIVRARGKATIVSLCKILNQFGAPYAVLHDSDKPTYVSKDKEFHNPAWAHNKSIQLESFKGSAAKRLVASIPNFEAAYLSKEAVTNKPYNALNCLKTDADAVKIIRDLLGALIDFTKPLPHGAIDWNDIDKLRCEVEKI</sequence>